<feature type="transmembrane region" description="Helical" evidence="7">
    <location>
        <begin position="39"/>
        <end position="60"/>
    </location>
</feature>
<evidence type="ECO:0000256" key="2">
    <source>
        <dbReference type="ARBA" id="ARBA00009583"/>
    </source>
</evidence>
<sequence length="376" mass="43935">MAPSDGIAEANIGLNNNVISPKSRRWTHVIRFACEEWRCLLLTLLILLCLASLVWCFNLLRLSSRDVCQPVHYSLAAMMLLLLYLVYLFECLNCRTRLELATATKFTQISTCIAVAIEHDPKLWWLCFSYHYARRRRRRCHCRPRYTEEVRFAAGMKSSLHSGESAVLSAETHDRVITSVKQHFITETTTFKCVWCDKSPKIRWEGCWEAAVQLTFVKEFVFADEATRQKYEEHKRNFMKLQQSSDDFMEIKEGFQLHNEAEIQPSVLVVKHKSALFRQKTFILATIFLLSWPYRILIYARTSELNFPFRKVLRIPLINLHRCGYNRLPRSSSSVEWRKNPAYVIENPLVDRNSSQQSSDSDDELLSIDIRYTGSD</sequence>
<reference evidence="10" key="1">
    <citation type="submission" date="2017-02" db="UniProtKB">
        <authorList>
            <consortium name="WormBaseParasite"/>
        </authorList>
    </citation>
    <scope>IDENTIFICATION</scope>
</reference>
<feature type="transmembrane region" description="Helical" evidence="7">
    <location>
        <begin position="72"/>
        <end position="89"/>
    </location>
</feature>
<evidence type="ECO:0000256" key="6">
    <source>
        <dbReference type="SAM" id="MobiDB-lite"/>
    </source>
</evidence>
<dbReference type="Proteomes" id="UP000282613">
    <property type="component" value="Unassembled WGS sequence"/>
</dbReference>
<dbReference type="InterPro" id="IPR026767">
    <property type="entry name" value="Tmem151"/>
</dbReference>
<keyword evidence="3 7" id="KW-0812">Transmembrane</keyword>
<keyword evidence="9" id="KW-1185">Reference proteome</keyword>
<reference evidence="8 9" key="2">
    <citation type="submission" date="2018-11" db="EMBL/GenBank/DDBJ databases">
        <authorList>
            <consortium name="Pathogen Informatics"/>
        </authorList>
    </citation>
    <scope>NUCLEOTIDE SEQUENCE [LARGE SCALE GENOMIC DNA]</scope>
</reference>
<evidence type="ECO:0000256" key="5">
    <source>
        <dbReference type="ARBA" id="ARBA00023136"/>
    </source>
</evidence>
<dbReference type="AlphaFoldDB" id="A0A0R3W926"/>
<feature type="transmembrane region" description="Helical" evidence="7">
    <location>
        <begin position="281"/>
        <end position="300"/>
    </location>
</feature>
<evidence type="ECO:0000256" key="4">
    <source>
        <dbReference type="ARBA" id="ARBA00022989"/>
    </source>
</evidence>
<gene>
    <name evidence="8" type="ORF">TASK_LOCUS6917</name>
</gene>
<feature type="region of interest" description="Disordered" evidence="6">
    <location>
        <begin position="351"/>
        <end position="376"/>
    </location>
</feature>
<dbReference type="GO" id="GO:0016020">
    <property type="term" value="C:membrane"/>
    <property type="evidence" value="ECO:0007669"/>
    <property type="project" value="UniProtKB-SubCell"/>
</dbReference>
<dbReference type="EMBL" id="UYRS01018550">
    <property type="protein sequence ID" value="VDK37539.1"/>
    <property type="molecule type" value="Genomic_DNA"/>
</dbReference>
<keyword evidence="5 7" id="KW-0472">Membrane</keyword>
<protein>
    <submittedName>
        <fullName evidence="10">Transmembrane protein</fullName>
    </submittedName>
</protein>
<dbReference type="WBParaSite" id="TASK_0000691601-mRNA-1">
    <property type="protein sequence ID" value="TASK_0000691601-mRNA-1"/>
    <property type="gene ID" value="TASK_0000691601"/>
</dbReference>
<evidence type="ECO:0000256" key="1">
    <source>
        <dbReference type="ARBA" id="ARBA00004141"/>
    </source>
</evidence>
<evidence type="ECO:0000313" key="9">
    <source>
        <dbReference type="Proteomes" id="UP000282613"/>
    </source>
</evidence>
<dbReference type="PANTHER" id="PTHR31893">
    <property type="entry name" value="TRANSMEMBRANE PROTEIN 151 HOMOLOG"/>
    <property type="match status" value="1"/>
</dbReference>
<evidence type="ECO:0000256" key="7">
    <source>
        <dbReference type="SAM" id="Phobius"/>
    </source>
</evidence>
<name>A0A0R3W926_TAEAS</name>
<dbReference type="OrthoDB" id="190434at2759"/>
<accession>A0A0R3W926</accession>
<evidence type="ECO:0000313" key="10">
    <source>
        <dbReference type="WBParaSite" id="TASK_0000691601-mRNA-1"/>
    </source>
</evidence>
<dbReference type="Pfam" id="PF14857">
    <property type="entry name" value="TMEM151"/>
    <property type="match status" value="2"/>
</dbReference>
<dbReference type="PANTHER" id="PTHR31893:SF5">
    <property type="entry name" value="TRANSMEMBRANE PROTEIN 151 HOMOLOG"/>
    <property type="match status" value="1"/>
</dbReference>
<evidence type="ECO:0000256" key="3">
    <source>
        <dbReference type="ARBA" id="ARBA00022692"/>
    </source>
</evidence>
<comment type="subcellular location">
    <subcellularLocation>
        <location evidence="1">Membrane</location>
        <topology evidence="1">Multi-pass membrane protein</topology>
    </subcellularLocation>
</comment>
<proteinExistence type="inferred from homology"/>
<comment type="similarity">
    <text evidence="2">Belongs to the TMEM151 family.</text>
</comment>
<evidence type="ECO:0000313" key="8">
    <source>
        <dbReference type="EMBL" id="VDK37539.1"/>
    </source>
</evidence>
<keyword evidence="4 7" id="KW-1133">Transmembrane helix</keyword>
<organism evidence="10">
    <name type="scientific">Taenia asiatica</name>
    <name type="common">Asian tapeworm</name>
    <dbReference type="NCBI Taxonomy" id="60517"/>
    <lineage>
        <taxon>Eukaryota</taxon>
        <taxon>Metazoa</taxon>
        <taxon>Spiralia</taxon>
        <taxon>Lophotrochozoa</taxon>
        <taxon>Platyhelminthes</taxon>
        <taxon>Cestoda</taxon>
        <taxon>Eucestoda</taxon>
        <taxon>Cyclophyllidea</taxon>
        <taxon>Taeniidae</taxon>
        <taxon>Taenia</taxon>
    </lineage>
</organism>